<accession>A0A0K2GCP1</accession>
<keyword evidence="4" id="KW-1185">Reference proteome</keyword>
<evidence type="ECO:0000313" key="3">
    <source>
        <dbReference type="EMBL" id="ALA58629.1"/>
    </source>
</evidence>
<feature type="region of interest" description="Disordered" evidence="1">
    <location>
        <begin position="36"/>
        <end position="87"/>
    </location>
</feature>
<protein>
    <submittedName>
        <fullName evidence="3">Uncharacterized protein</fullName>
    </submittedName>
</protein>
<organism evidence="3 4">
    <name type="scientific">Nitrospira moscoviensis</name>
    <dbReference type="NCBI Taxonomy" id="42253"/>
    <lineage>
        <taxon>Bacteria</taxon>
        <taxon>Pseudomonadati</taxon>
        <taxon>Nitrospirota</taxon>
        <taxon>Nitrospiria</taxon>
        <taxon>Nitrospirales</taxon>
        <taxon>Nitrospiraceae</taxon>
        <taxon>Nitrospira</taxon>
    </lineage>
</organism>
<dbReference type="EMBL" id="CP011801">
    <property type="protein sequence ID" value="ALA58629.1"/>
    <property type="molecule type" value="Genomic_DNA"/>
</dbReference>
<keyword evidence="2" id="KW-1133">Transmembrane helix</keyword>
<dbReference type="Proteomes" id="UP000069205">
    <property type="component" value="Chromosome"/>
</dbReference>
<name>A0A0K2GCP1_NITMO</name>
<dbReference type="KEGG" id="nmv:NITMOv2_2213"/>
<dbReference type="STRING" id="42253.NITMOv2_2213"/>
<dbReference type="RefSeq" id="WP_053379773.1">
    <property type="nucleotide sequence ID" value="NZ_CP011801.1"/>
</dbReference>
<dbReference type="AlphaFoldDB" id="A0A0K2GCP1"/>
<reference evidence="3 4" key="1">
    <citation type="journal article" date="2015" name="Proc. Natl. Acad. Sci. U.S.A.">
        <title>Expanded metabolic versatility of ubiquitous nitrite-oxidizing bacteria from the genus Nitrospira.</title>
        <authorList>
            <person name="Koch H."/>
            <person name="Lucker S."/>
            <person name="Albertsen M."/>
            <person name="Kitzinger K."/>
            <person name="Herbold C."/>
            <person name="Spieck E."/>
            <person name="Nielsen P.H."/>
            <person name="Wagner M."/>
            <person name="Daims H."/>
        </authorList>
    </citation>
    <scope>NUCLEOTIDE SEQUENCE [LARGE SCALE GENOMIC DNA]</scope>
    <source>
        <strain evidence="3 4">NSP M-1</strain>
    </source>
</reference>
<sequence length="87" mass="9428">MRCDSWPGHRPEEVDKKGLAVALAFLIGITMLAGGRGDRSAAQNSSPEPERITSRLESGPPTESVFDGPAAAFSEDRNARRPPPFRH</sequence>
<keyword evidence="2" id="KW-0812">Transmembrane</keyword>
<dbReference type="PATRIC" id="fig|42253.5.peg.2180"/>
<evidence type="ECO:0000256" key="1">
    <source>
        <dbReference type="SAM" id="MobiDB-lite"/>
    </source>
</evidence>
<evidence type="ECO:0000313" key="4">
    <source>
        <dbReference type="Proteomes" id="UP000069205"/>
    </source>
</evidence>
<evidence type="ECO:0000256" key="2">
    <source>
        <dbReference type="SAM" id="Phobius"/>
    </source>
</evidence>
<gene>
    <name evidence="3" type="ORF">NITMOv2_2213</name>
</gene>
<proteinExistence type="predicted"/>
<keyword evidence="2" id="KW-0472">Membrane</keyword>
<feature type="transmembrane region" description="Helical" evidence="2">
    <location>
        <begin position="18"/>
        <end position="35"/>
    </location>
</feature>